<gene>
    <name evidence="3" type="ORF">OVA965_LOCUS33499</name>
    <name evidence="4" type="ORF">TMI583_LOCUS34390</name>
</gene>
<reference evidence="4" key="1">
    <citation type="submission" date="2021-02" db="EMBL/GenBank/DDBJ databases">
        <authorList>
            <person name="Nowell W R."/>
        </authorList>
    </citation>
    <scope>NUCLEOTIDE SEQUENCE</scope>
</reference>
<sequence length="314" mass="36344">MNRNNSPQQNSNEQNSIESKYLMSTVGSALVLALAEIVERRPQDPIEYLSNWLYKHAENERVKRQRDDETKQLEIDRQLAEEEQRNKAKLKNEITALRERENNERKQRELEEKRKRDAEELAKRHKEMVNVPPALPSVKEEEDVFIVEFGETDLHRQAAVPGANLSKLLRESYHSIASRNSEGKTPRDVAVDAKIQENADQIDEYCVELLHNGNYKALNDLLLCGYAELADYFAQQNITSDDLTREGETEQANYITQEIPQLLKKIKDVQQAIRDGNMQNVDMLVDRKAIALYRDKEGFCSLHDCVDSRQFEIA</sequence>
<accession>A0A8S2SBB6</accession>
<dbReference type="Proteomes" id="UP000682733">
    <property type="component" value="Unassembled WGS sequence"/>
</dbReference>
<name>A0A8S2SBB6_9BILA</name>
<dbReference type="PANTHER" id="PTHR23356">
    <property type="entry name" value="DPY30-RELATED"/>
    <property type="match status" value="1"/>
</dbReference>
<evidence type="ECO:0000256" key="2">
    <source>
        <dbReference type="SAM" id="MobiDB-lite"/>
    </source>
</evidence>
<dbReference type="SUPFAM" id="SSF48403">
    <property type="entry name" value="Ankyrin repeat"/>
    <property type="match status" value="1"/>
</dbReference>
<evidence type="ECO:0000256" key="1">
    <source>
        <dbReference type="ARBA" id="ARBA00010849"/>
    </source>
</evidence>
<dbReference type="EMBL" id="CAJNOK010027145">
    <property type="protein sequence ID" value="CAF1415037.1"/>
    <property type="molecule type" value="Genomic_DNA"/>
</dbReference>
<evidence type="ECO:0000313" key="5">
    <source>
        <dbReference type="Proteomes" id="UP000682733"/>
    </source>
</evidence>
<comment type="caution">
    <text evidence="4">The sequence shown here is derived from an EMBL/GenBank/DDBJ whole genome shotgun (WGS) entry which is preliminary data.</text>
</comment>
<dbReference type="Gene3D" id="1.20.890.10">
    <property type="entry name" value="cAMP-dependent protein kinase regulatory subunit, dimerization-anchoring domain"/>
    <property type="match status" value="1"/>
</dbReference>
<dbReference type="AlphaFoldDB" id="A0A8S2SBB6"/>
<dbReference type="Proteomes" id="UP000677228">
    <property type="component" value="Unassembled WGS sequence"/>
</dbReference>
<feature type="non-terminal residue" evidence="4">
    <location>
        <position position="1"/>
    </location>
</feature>
<dbReference type="EMBL" id="CAJOBA010048901">
    <property type="protein sequence ID" value="CAF4217725.1"/>
    <property type="molecule type" value="Genomic_DNA"/>
</dbReference>
<dbReference type="InterPro" id="IPR049630">
    <property type="entry name" value="DYDC-like_DD"/>
</dbReference>
<dbReference type="InterPro" id="IPR036770">
    <property type="entry name" value="Ankyrin_rpt-contain_sf"/>
</dbReference>
<evidence type="ECO:0000313" key="3">
    <source>
        <dbReference type="EMBL" id="CAF1415037.1"/>
    </source>
</evidence>
<comment type="similarity">
    <text evidence="1">Belongs to the dpy-30 family.</text>
</comment>
<dbReference type="InterPro" id="IPR007858">
    <property type="entry name" value="Dpy-30_motif"/>
</dbReference>
<protein>
    <submittedName>
        <fullName evidence="4">Uncharacterized protein</fullName>
    </submittedName>
</protein>
<organism evidence="4 5">
    <name type="scientific">Didymodactylos carnosus</name>
    <dbReference type="NCBI Taxonomy" id="1234261"/>
    <lineage>
        <taxon>Eukaryota</taxon>
        <taxon>Metazoa</taxon>
        <taxon>Spiralia</taxon>
        <taxon>Gnathifera</taxon>
        <taxon>Rotifera</taxon>
        <taxon>Eurotatoria</taxon>
        <taxon>Bdelloidea</taxon>
        <taxon>Philodinida</taxon>
        <taxon>Philodinidae</taxon>
        <taxon>Didymodactylos</taxon>
    </lineage>
</organism>
<dbReference type="PANTHER" id="PTHR23356:SF16">
    <property type="entry name" value="DPY30 DOMAIN CONTAINING 2"/>
    <property type="match status" value="1"/>
</dbReference>
<dbReference type="GO" id="GO:0048188">
    <property type="term" value="C:Set1C/COMPASS complex"/>
    <property type="evidence" value="ECO:0007669"/>
    <property type="project" value="InterPro"/>
</dbReference>
<dbReference type="InterPro" id="IPR037856">
    <property type="entry name" value="Sdc1/DPY30"/>
</dbReference>
<evidence type="ECO:0000313" key="4">
    <source>
        <dbReference type="EMBL" id="CAF4217725.1"/>
    </source>
</evidence>
<proteinExistence type="inferred from homology"/>
<dbReference type="Pfam" id="PF05186">
    <property type="entry name" value="Dpy-30"/>
    <property type="match status" value="1"/>
</dbReference>
<feature type="region of interest" description="Disordered" evidence="2">
    <location>
        <begin position="98"/>
        <end position="117"/>
    </location>
</feature>
<dbReference type="CDD" id="cd22966">
    <property type="entry name" value="DD_DYDC-like"/>
    <property type="match status" value="1"/>
</dbReference>